<dbReference type="RefSeq" id="WP_184304637.1">
    <property type="nucleotide sequence ID" value="NZ_JACHLP010000014.1"/>
</dbReference>
<keyword evidence="5 7" id="KW-0472">Membrane</keyword>
<feature type="transmembrane region" description="Helical" evidence="7">
    <location>
        <begin position="38"/>
        <end position="64"/>
    </location>
</feature>
<keyword evidence="2" id="KW-1003">Cell membrane</keyword>
<evidence type="ECO:0000313" key="8">
    <source>
        <dbReference type="EMBL" id="MBB4846099.1"/>
    </source>
</evidence>
<comment type="caution">
    <text evidence="8">The sequence shown here is derived from an EMBL/GenBank/DDBJ whole genome shotgun (WGS) entry which is preliminary data.</text>
</comment>
<dbReference type="PANTHER" id="PTHR23513">
    <property type="entry name" value="INTEGRAL MEMBRANE EFFLUX PROTEIN-RELATED"/>
    <property type="match status" value="1"/>
</dbReference>
<feature type="transmembrane region" description="Helical" evidence="7">
    <location>
        <begin position="99"/>
        <end position="123"/>
    </location>
</feature>
<dbReference type="EMBL" id="JACHLP010000014">
    <property type="protein sequence ID" value="MBB4846099.1"/>
    <property type="molecule type" value="Genomic_DNA"/>
</dbReference>
<feature type="transmembrane region" description="Helical" evidence="7">
    <location>
        <begin position="339"/>
        <end position="358"/>
    </location>
</feature>
<dbReference type="Gene3D" id="1.20.1250.20">
    <property type="entry name" value="MFS general substrate transporter like domains"/>
    <property type="match status" value="1"/>
</dbReference>
<reference evidence="8 9" key="1">
    <citation type="submission" date="2020-08" db="EMBL/GenBank/DDBJ databases">
        <title>Functional genomics of gut bacteria from endangered species of beetles.</title>
        <authorList>
            <person name="Carlos-Shanley C."/>
        </authorList>
    </citation>
    <scope>NUCLEOTIDE SEQUENCE [LARGE SCALE GENOMIC DNA]</scope>
    <source>
        <strain evidence="8 9">S00239</strain>
    </source>
</reference>
<evidence type="ECO:0000256" key="6">
    <source>
        <dbReference type="SAM" id="MobiDB-lite"/>
    </source>
</evidence>
<dbReference type="SUPFAM" id="SSF103473">
    <property type="entry name" value="MFS general substrate transporter"/>
    <property type="match status" value="1"/>
</dbReference>
<feature type="transmembrane region" description="Helical" evidence="7">
    <location>
        <begin position="379"/>
        <end position="395"/>
    </location>
</feature>
<keyword evidence="9" id="KW-1185">Reference proteome</keyword>
<evidence type="ECO:0000256" key="1">
    <source>
        <dbReference type="ARBA" id="ARBA00004651"/>
    </source>
</evidence>
<evidence type="ECO:0000256" key="5">
    <source>
        <dbReference type="ARBA" id="ARBA00023136"/>
    </source>
</evidence>
<gene>
    <name evidence="8" type="ORF">HNP55_004653</name>
</gene>
<keyword evidence="3 7" id="KW-0812">Transmembrane</keyword>
<sequence>MQTRQARRLPWLGLWQRCSSLLRLPPNDLLRDLVYRRLFASILISSLGGQITMLALPLTAALLLNASPTQMGLLTAMEIAPFVLFSLPAGVWLDRVRKLPVYIIGETLLALTVATVPIAAWMGWLTMTWLYVVGFVLGTVYTTAGSASQIVLTQVVERDRLVEAHAKNALASSGAEVVGPGVAGVLIKLMGAPMALAVDAALVLVSALILRGIQVKEVLKPREAGTRFWDELKGGLRFVRQHSLLVALAGAVGGWQVFNNAAQVVQILYATRSLGLSAQAVGMSYVALGAGTVLASVMGHRISARIGPGPSLVLGLATSGLGWLSLALLPTAWVGAPAFAFMLFMFGVGAVLIFINFLSLRQAVTPTAMLGRMTSTMRWLILVPAGPGALIGGWLGEHVSLRSSLLFAGVGALLVSLLAWRFGPIRGVLTLPTPEQDEEPVLGAEAMPGALGEAEIGGNPLPAEGARDGKT</sequence>
<accession>A0A840LJE0</accession>
<comment type="subcellular location">
    <subcellularLocation>
        <location evidence="1">Cell membrane</location>
        <topology evidence="1">Multi-pass membrane protein</topology>
    </subcellularLocation>
</comment>
<dbReference type="GO" id="GO:0022857">
    <property type="term" value="F:transmembrane transporter activity"/>
    <property type="evidence" value="ECO:0007669"/>
    <property type="project" value="InterPro"/>
</dbReference>
<dbReference type="InterPro" id="IPR011701">
    <property type="entry name" value="MFS"/>
</dbReference>
<evidence type="ECO:0000256" key="2">
    <source>
        <dbReference type="ARBA" id="ARBA00022475"/>
    </source>
</evidence>
<evidence type="ECO:0000256" key="4">
    <source>
        <dbReference type="ARBA" id="ARBA00022989"/>
    </source>
</evidence>
<feature type="transmembrane region" description="Helical" evidence="7">
    <location>
        <begin position="70"/>
        <end position="92"/>
    </location>
</feature>
<dbReference type="Proteomes" id="UP000562027">
    <property type="component" value="Unassembled WGS sequence"/>
</dbReference>
<name>A0A840LJE0_9BURK</name>
<feature type="transmembrane region" description="Helical" evidence="7">
    <location>
        <begin position="311"/>
        <end position="333"/>
    </location>
</feature>
<evidence type="ECO:0000313" key="9">
    <source>
        <dbReference type="Proteomes" id="UP000562027"/>
    </source>
</evidence>
<dbReference type="GO" id="GO:0005886">
    <property type="term" value="C:plasma membrane"/>
    <property type="evidence" value="ECO:0007669"/>
    <property type="project" value="UniProtKB-SubCell"/>
</dbReference>
<proteinExistence type="predicted"/>
<feature type="transmembrane region" description="Helical" evidence="7">
    <location>
        <begin position="242"/>
        <end position="258"/>
    </location>
</feature>
<feature type="transmembrane region" description="Helical" evidence="7">
    <location>
        <begin position="129"/>
        <end position="156"/>
    </location>
</feature>
<dbReference type="AlphaFoldDB" id="A0A840LJE0"/>
<evidence type="ECO:0000256" key="7">
    <source>
        <dbReference type="SAM" id="Phobius"/>
    </source>
</evidence>
<feature type="transmembrane region" description="Helical" evidence="7">
    <location>
        <begin position="168"/>
        <end position="187"/>
    </location>
</feature>
<feature type="transmembrane region" description="Helical" evidence="7">
    <location>
        <begin position="278"/>
        <end position="299"/>
    </location>
</feature>
<feature type="transmembrane region" description="Helical" evidence="7">
    <location>
        <begin position="401"/>
        <end position="420"/>
    </location>
</feature>
<dbReference type="CDD" id="cd06173">
    <property type="entry name" value="MFS_MefA_like"/>
    <property type="match status" value="1"/>
</dbReference>
<dbReference type="Pfam" id="PF07690">
    <property type="entry name" value="MFS_1"/>
    <property type="match status" value="1"/>
</dbReference>
<organism evidence="8 9">
    <name type="scientific">Roseateles oligotrophus</name>
    <dbReference type="NCBI Taxonomy" id="1769250"/>
    <lineage>
        <taxon>Bacteria</taxon>
        <taxon>Pseudomonadati</taxon>
        <taxon>Pseudomonadota</taxon>
        <taxon>Betaproteobacteria</taxon>
        <taxon>Burkholderiales</taxon>
        <taxon>Sphaerotilaceae</taxon>
        <taxon>Roseateles</taxon>
    </lineage>
</organism>
<feature type="transmembrane region" description="Helical" evidence="7">
    <location>
        <begin position="193"/>
        <end position="213"/>
    </location>
</feature>
<evidence type="ECO:0000256" key="3">
    <source>
        <dbReference type="ARBA" id="ARBA00022692"/>
    </source>
</evidence>
<dbReference type="InterPro" id="IPR036259">
    <property type="entry name" value="MFS_trans_sf"/>
</dbReference>
<keyword evidence="4 7" id="KW-1133">Transmembrane helix</keyword>
<protein>
    <submittedName>
        <fullName evidence="8">MFS family permease</fullName>
    </submittedName>
</protein>
<dbReference type="PANTHER" id="PTHR23513:SF6">
    <property type="entry name" value="MAJOR FACILITATOR SUPERFAMILY ASSOCIATED DOMAIN-CONTAINING PROTEIN"/>
    <property type="match status" value="1"/>
</dbReference>
<feature type="region of interest" description="Disordered" evidence="6">
    <location>
        <begin position="451"/>
        <end position="471"/>
    </location>
</feature>